<protein>
    <submittedName>
        <fullName evidence="2">Uncharacterized protein</fullName>
    </submittedName>
</protein>
<evidence type="ECO:0000313" key="3">
    <source>
        <dbReference type="Proteomes" id="UP000222310"/>
    </source>
</evidence>
<evidence type="ECO:0000256" key="1">
    <source>
        <dbReference type="SAM" id="MobiDB-lite"/>
    </source>
</evidence>
<gene>
    <name evidence="2" type="ORF">VF08_20665</name>
</gene>
<dbReference type="Proteomes" id="UP000222310">
    <property type="component" value="Unassembled WGS sequence"/>
</dbReference>
<dbReference type="AlphaFoldDB" id="A0A9Q5ZA69"/>
<dbReference type="EMBL" id="LAHD01000063">
    <property type="protein sequence ID" value="PHK01917.1"/>
    <property type="molecule type" value="Genomic_DNA"/>
</dbReference>
<sequence>MSVNRGDSERLKGKGERLKGKGERGKVKGERGKGKGERFQIHLLPLTPVGELACPELCRRVEPLTFFPDHKGSSYC</sequence>
<comment type="caution">
    <text evidence="2">The sequence shown here is derived from an EMBL/GenBank/DDBJ whole genome shotgun (WGS) entry which is preliminary data.</text>
</comment>
<reference evidence="2 3" key="1">
    <citation type="submission" date="2015-02" db="EMBL/GenBank/DDBJ databases">
        <title>Nostoc linckia genome annotation.</title>
        <authorList>
            <person name="Zhou Z."/>
        </authorList>
    </citation>
    <scope>NUCLEOTIDE SEQUENCE [LARGE SCALE GENOMIC DNA]</scope>
    <source>
        <strain evidence="3">z8</strain>
    </source>
</reference>
<name>A0A9Q5ZA69_NOSLI</name>
<proteinExistence type="predicted"/>
<feature type="region of interest" description="Disordered" evidence="1">
    <location>
        <begin position="1"/>
        <end position="34"/>
    </location>
</feature>
<accession>A0A9Q5ZA69</accession>
<evidence type="ECO:0000313" key="2">
    <source>
        <dbReference type="EMBL" id="PHK01917.1"/>
    </source>
</evidence>
<organism evidence="2 3">
    <name type="scientific">Nostoc linckia z8</name>
    <dbReference type="NCBI Taxonomy" id="1628746"/>
    <lineage>
        <taxon>Bacteria</taxon>
        <taxon>Bacillati</taxon>
        <taxon>Cyanobacteriota</taxon>
        <taxon>Cyanophyceae</taxon>
        <taxon>Nostocales</taxon>
        <taxon>Nostocaceae</taxon>
        <taxon>Nostoc</taxon>
    </lineage>
</organism>